<dbReference type="Proteomes" id="UP000006250">
    <property type="component" value="Unassembled WGS sequence"/>
</dbReference>
<evidence type="ECO:0000313" key="3">
    <source>
        <dbReference type="Proteomes" id="UP000006250"/>
    </source>
</evidence>
<evidence type="ECO:0000313" key="2">
    <source>
        <dbReference type="EMBL" id="EFL52682.1"/>
    </source>
</evidence>
<dbReference type="Pfam" id="PF01740">
    <property type="entry name" value="STAS"/>
    <property type="match status" value="1"/>
</dbReference>
<sequence length="120" mass="12924">MSRITLTNSQGVLWARMDAVLGGQQALELEAAILEAASLGRIAVSVLDLSQVPAMDSCGVGALVRLQTALATKGRRLILANPVPAVADELRLRDLYAFFHISSDIRPEMDVNRLLLARDA</sequence>
<dbReference type="PROSITE" id="PS50801">
    <property type="entry name" value="STAS"/>
    <property type="match status" value="1"/>
</dbReference>
<dbReference type="RefSeq" id="WP_005990442.1">
    <property type="nucleotide sequence ID" value="NZ_AECZ01000002.1"/>
</dbReference>
<dbReference type="AlphaFoldDB" id="E1JRR3"/>
<organism evidence="2 3">
    <name type="scientific">Solidesulfovibrio fructosivorans JJ]</name>
    <dbReference type="NCBI Taxonomy" id="596151"/>
    <lineage>
        <taxon>Bacteria</taxon>
        <taxon>Pseudomonadati</taxon>
        <taxon>Thermodesulfobacteriota</taxon>
        <taxon>Desulfovibrionia</taxon>
        <taxon>Desulfovibrionales</taxon>
        <taxon>Desulfovibrionaceae</taxon>
        <taxon>Solidesulfovibrio</taxon>
    </lineage>
</organism>
<dbReference type="EMBL" id="AECZ01000002">
    <property type="protein sequence ID" value="EFL52682.1"/>
    <property type="molecule type" value="Genomic_DNA"/>
</dbReference>
<comment type="caution">
    <text evidence="2">The sequence shown here is derived from an EMBL/GenBank/DDBJ whole genome shotgun (WGS) entry which is preliminary data.</text>
</comment>
<reference evidence="2 3" key="1">
    <citation type="submission" date="2010-08" db="EMBL/GenBank/DDBJ databases">
        <title>The draft genome of Desulfovibrio fructosovorans JJ.</title>
        <authorList>
            <consortium name="US DOE Joint Genome Institute (JGI-PGF)"/>
            <person name="Lucas S."/>
            <person name="Copeland A."/>
            <person name="Lapidus A."/>
            <person name="Cheng J.-F."/>
            <person name="Bruce D."/>
            <person name="Goodwin L."/>
            <person name="Pitluck S."/>
            <person name="Land M.L."/>
            <person name="Hauser L."/>
            <person name="Chang Y.-J."/>
            <person name="Jeffries C."/>
            <person name="Wall J.D."/>
            <person name="Stahl D.A."/>
            <person name="Arkin A.P."/>
            <person name="Dehal P."/>
            <person name="Stolyar S.M."/>
            <person name="Hazen T.C."/>
            <person name="Woyke T.J."/>
        </authorList>
    </citation>
    <scope>NUCLEOTIDE SEQUENCE [LARGE SCALE GENOMIC DNA]</scope>
    <source>
        <strain evidence="2 3">JJ</strain>
    </source>
</reference>
<proteinExistence type="predicted"/>
<accession>E1JRR3</accession>
<name>E1JRR3_SOLFR</name>
<dbReference type="Gene3D" id="3.30.750.24">
    <property type="entry name" value="STAS domain"/>
    <property type="match status" value="1"/>
</dbReference>
<gene>
    <name evidence="2" type="ORF">DesfrDRAFT_0312</name>
</gene>
<dbReference type="InterPro" id="IPR002645">
    <property type="entry name" value="STAS_dom"/>
</dbReference>
<dbReference type="OrthoDB" id="5456061at2"/>
<keyword evidence="3" id="KW-1185">Reference proteome</keyword>
<feature type="domain" description="STAS" evidence="1">
    <location>
        <begin position="2"/>
        <end position="95"/>
    </location>
</feature>
<evidence type="ECO:0000259" key="1">
    <source>
        <dbReference type="PROSITE" id="PS50801"/>
    </source>
</evidence>
<dbReference type="eggNOG" id="ENOG5031GGP">
    <property type="taxonomic scope" value="Bacteria"/>
</dbReference>
<dbReference type="CDD" id="cd07043">
    <property type="entry name" value="STAS_anti-anti-sigma_factors"/>
    <property type="match status" value="1"/>
</dbReference>
<dbReference type="InterPro" id="IPR036513">
    <property type="entry name" value="STAS_dom_sf"/>
</dbReference>
<protein>
    <submittedName>
        <fullName evidence="2">Anti-sigma-factor antagonist</fullName>
    </submittedName>
</protein>
<dbReference type="SUPFAM" id="SSF52091">
    <property type="entry name" value="SpoIIaa-like"/>
    <property type="match status" value="1"/>
</dbReference>